<gene>
    <name evidence="8" type="primary">BST1</name>
</gene>
<comment type="similarity">
    <text evidence="1">Belongs to the ADP-ribosyl cyclase family.</text>
</comment>
<feature type="transmembrane region" description="Helical" evidence="7">
    <location>
        <begin position="20"/>
        <end position="40"/>
    </location>
</feature>
<dbReference type="GO" id="GO:0016849">
    <property type="term" value="F:phosphorus-oxygen lyase activity"/>
    <property type="evidence" value="ECO:0007669"/>
    <property type="project" value="TreeGrafter"/>
</dbReference>
<dbReference type="AlphaFoldDB" id="A0A1A8EEE9"/>
<sequence>MERGEVGDVRKKRSKWAIPLVLLVVLVLLIIIAVVLGVTLTGRQSAGLKTDFLNRCQNFKGYDCENIWKTFKQVFVNRDPCNVSEEAYDPLIAAVPFKRLCNQTMLWSKTNKAVHELTTGRDCLQTIEDTVLGSSLNNLSWCGMKGSEETFTTGCPEWNECVNNSVRSFWRRASAAFAEAACGDVSVMLNGSISTPFNPTSVFASIEVPRLNSTKVKSLNVVLVTNSVSNCSNASLQSLKTKLDQRIVYTCKEVTESQITDCSAKPDCGRCW</sequence>
<dbReference type="PANTHER" id="PTHR10912:SF9">
    <property type="entry name" value="ADP-RIBOSYL CYCLASE_CYCLIC ADP-RIBOSE HYDROLASE"/>
    <property type="match status" value="1"/>
</dbReference>
<keyword evidence="4" id="KW-0378">Hydrolase</keyword>
<evidence type="ECO:0000313" key="8">
    <source>
        <dbReference type="EMBL" id="SBQ44543.1"/>
    </source>
</evidence>
<dbReference type="PANTHER" id="PTHR10912">
    <property type="entry name" value="ADP-RIBOSYL CYCLASE"/>
    <property type="match status" value="1"/>
</dbReference>
<dbReference type="GO" id="GO:0030890">
    <property type="term" value="P:positive regulation of B cell proliferation"/>
    <property type="evidence" value="ECO:0007669"/>
    <property type="project" value="TreeGrafter"/>
</dbReference>
<dbReference type="Gene3D" id="1.20.82.10">
    <property type="entry name" value="ADP Ribosyl Cyclase, Chain A, domain 1"/>
    <property type="match status" value="1"/>
</dbReference>
<evidence type="ECO:0000256" key="6">
    <source>
        <dbReference type="ARBA" id="ARBA00023157"/>
    </source>
</evidence>
<dbReference type="EC" id="3.2.2.6" evidence="2"/>
<proteinExistence type="inferred from homology"/>
<accession>A0A1A8EEE9</accession>
<dbReference type="InterPro" id="IPR003193">
    <property type="entry name" value="ADP-ribosyl_cyclase"/>
</dbReference>
<keyword evidence="7" id="KW-0472">Membrane</keyword>
<evidence type="ECO:0000256" key="1">
    <source>
        <dbReference type="ARBA" id="ARBA00005406"/>
    </source>
</evidence>
<keyword evidence="7" id="KW-1133">Transmembrane helix</keyword>
<organism evidence="8">
    <name type="scientific">Nothobranchius kadleci</name>
    <name type="common">African annual killifish</name>
    <dbReference type="NCBI Taxonomy" id="1051664"/>
    <lineage>
        <taxon>Eukaryota</taxon>
        <taxon>Metazoa</taxon>
        <taxon>Chordata</taxon>
        <taxon>Craniata</taxon>
        <taxon>Vertebrata</taxon>
        <taxon>Euteleostomi</taxon>
        <taxon>Actinopterygii</taxon>
        <taxon>Neopterygii</taxon>
        <taxon>Teleostei</taxon>
        <taxon>Neoteleostei</taxon>
        <taxon>Acanthomorphata</taxon>
        <taxon>Ovalentaria</taxon>
        <taxon>Atherinomorphae</taxon>
        <taxon>Cyprinodontiformes</taxon>
        <taxon>Nothobranchiidae</taxon>
        <taxon>Nothobranchius</taxon>
    </lineage>
</organism>
<dbReference type="Gene3D" id="3.40.50.720">
    <property type="entry name" value="NAD(P)-binding Rossmann-like Domain"/>
    <property type="match status" value="1"/>
</dbReference>
<evidence type="ECO:0000256" key="3">
    <source>
        <dbReference type="ARBA" id="ARBA00022679"/>
    </source>
</evidence>
<name>A0A1A8EEE9_NOTKA</name>
<evidence type="ECO:0000256" key="7">
    <source>
        <dbReference type="SAM" id="Phobius"/>
    </source>
</evidence>
<dbReference type="SUPFAM" id="SSF52309">
    <property type="entry name" value="N-(deoxy)ribosyltransferase-like"/>
    <property type="match status" value="1"/>
</dbReference>
<keyword evidence="5" id="KW-0520">NAD</keyword>
<reference evidence="8" key="2">
    <citation type="submission" date="2016-06" db="EMBL/GenBank/DDBJ databases">
        <title>The genome of a short-lived fish provides insights into sex chromosome evolution and the genetic control of aging.</title>
        <authorList>
            <person name="Reichwald K."/>
            <person name="Felder M."/>
            <person name="Petzold A."/>
            <person name="Koch P."/>
            <person name="Groth M."/>
            <person name="Platzer M."/>
        </authorList>
    </citation>
    <scope>NUCLEOTIDE SEQUENCE</scope>
    <source>
        <tissue evidence="8">Brain</tissue>
    </source>
</reference>
<reference evidence="8" key="1">
    <citation type="submission" date="2016-05" db="EMBL/GenBank/DDBJ databases">
        <authorList>
            <person name="Lavstsen T."/>
            <person name="Jespersen J.S."/>
        </authorList>
    </citation>
    <scope>NUCLEOTIDE SEQUENCE</scope>
    <source>
        <tissue evidence="8">Brain</tissue>
    </source>
</reference>
<dbReference type="GO" id="GO:0016740">
    <property type="term" value="F:transferase activity"/>
    <property type="evidence" value="ECO:0007669"/>
    <property type="project" value="UniProtKB-KW"/>
</dbReference>
<evidence type="ECO:0000256" key="5">
    <source>
        <dbReference type="ARBA" id="ARBA00023027"/>
    </source>
</evidence>
<protein>
    <recommendedName>
        <fullName evidence="2">ADP-ribosyl cyclase/cyclic ADP-ribose hydrolase</fullName>
        <ecNumber evidence="2">3.2.2.6</ecNumber>
    </recommendedName>
</protein>
<evidence type="ECO:0000256" key="4">
    <source>
        <dbReference type="ARBA" id="ARBA00022801"/>
    </source>
</evidence>
<dbReference type="GO" id="GO:0061809">
    <property type="term" value="F:NAD+ nucleosidase activity, cyclic ADP-ribose generating"/>
    <property type="evidence" value="ECO:0007669"/>
    <property type="project" value="UniProtKB-EC"/>
</dbReference>
<evidence type="ECO:0000256" key="2">
    <source>
        <dbReference type="ARBA" id="ARBA00011982"/>
    </source>
</evidence>
<keyword evidence="6" id="KW-1015">Disulfide bond</keyword>
<keyword evidence="3" id="KW-0808">Transferase</keyword>
<keyword evidence="7" id="KW-0812">Transmembrane</keyword>
<dbReference type="Pfam" id="PF02267">
    <property type="entry name" value="Rib_hydrolayse"/>
    <property type="match status" value="1"/>
</dbReference>
<dbReference type="GO" id="GO:0005886">
    <property type="term" value="C:plasma membrane"/>
    <property type="evidence" value="ECO:0007669"/>
    <property type="project" value="TreeGrafter"/>
</dbReference>
<dbReference type="EMBL" id="HAEA01016062">
    <property type="protein sequence ID" value="SBQ44543.1"/>
    <property type="molecule type" value="Transcribed_RNA"/>
</dbReference>